<dbReference type="EMBL" id="JARWBG010000010">
    <property type="protein sequence ID" value="MDH2389416.1"/>
    <property type="molecule type" value="Genomic_DNA"/>
</dbReference>
<keyword evidence="2" id="KW-1185">Reference proteome</keyword>
<dbReference type="RefSeq" id="WP_279927763.1">
    <property type="nucleotide sequence ID" value="NZ_JARWBG010000010.1"/>
</dbReference>
<evidence type="ECO:0000313" key="2">
    <source>
        <dbReference type="Proteomes" id="UP001223144"/>
    </source>
</evidence>
<dbReference type="Proteomes" id="UP001223144">
    <property type="component" value="Unassembled WGS sequence"/>
</dbReference>
<accession>A0ABT6HM32</accession>
<protein>
    <submittedName>
        <fullName evidence="1">Uncharacterized protein</fullName>
    </submittedName>
</protein>
<name>A0ABT6HM32_9ACTN</name>
<evidence type="ECO:0000313" key="1">
    <source>
        <dbReference type="EMBL" id="MDH2389416.1"/>
    </source>
</evidence>
<comment type="caution">
    <text evidence="1">The sequence shown here is derived from an EMBL/GenBank/DDBJ whole genome shotgun (WGS) entry which is preliminary data.</text>
</comment>
<sequence>MNIAHIAAIVVAARVLGAPTERRETGGPAVRVLSLHGQQKGQICDFTLDDGHRRWRLESVTDNHGVDMVGRTLGKRLSARLDALHAQATEHFTPRPTTE</sequence>
<organism evidence="1 2">
    <name type="scientific">Streptomyces chengmaiensis</name>
    <dbReference type="NCBI Taxonomy" id="3040919"/>
    <lineage>
        <taxon>Bacteria</taxon>
        <taxon>Bacillati</taxon>
        <taxon>Actinomycetota</taxon>
        <taxon>Actinomycetes</taxon>
        <taxon>Kitasatosporales</taxon>
        <taxon>Streptomycetaceae</taxon>
        <taxon>Streptomyces</taxon>
    </lineage>
</organism>
<proteinExistence type="predicted"/>
<reference evidence="1 2" key="1">
    <citation type="submission" date="2023-04" db="EMBL/GenBank/DDBJ databases">
        <title>Streptomyces chengmaiensis sp. nov. isolated from the stem of mangrove plant in Hainan.</title>
        <authorList>
            <person name="Huang X."/>
            <person name="Zhou S."/>
            <person name="Chu X."/>
            <person name="Xie Y."/>
            <person name="Lin Y."/>
        </authorList>
    </citation>
    <scope>NUCLEOTIDE SEQUENCE [LARGE SCALE GENOMIC DNA]</scope>
    <source>
        <strain evidence="1 2">HNM0663</strain>
    </source>
</reference>
<gene>
    <name evidence="1" type="ORF">QCN29_11545</name>
</gene>